<dbReference type="GeneID" id="28951657"/>
<keyword evidence="3" id="KW-0560">Oxidoreductase</keyword>
<dbReference type="AlphaFoldDB" id="A0A0J9VE23"/>
<keyword evidence="2" id="KW-0521">NADP</keyword>
<dbReference type="Proteomes" id="UP000009097">
    <property type="component" value="Unassembled WGS sequence"/>
</dbReference>
<dbReference type="PANTHER" id="PTHR24321">
    <property type="entry name" value="DEHYDROGENASES, SHORT CHAIN"/>
    <property type="match status" value="1"/>
</dbReference>
<protein>
    <recommendedName>
        <fullName evidence="6">2,5-dichloro-2,5-cyclohexadiene-1,4-diol dehydrogenase</fullName>
    </recommendedName>
</protein>
<reference evidence="4" key="2">
    <citation type="journal article" date="2010" name="Nature">
        <title>Comparative genomics reveals mobile pathogenicity chromosomes in Fusarium.</title>
        <authorList>
            <person name="Ma L.J."/>
            <person name="van der Does H.C."/>
            <person name="Borkovich K.A."/>
            <person name="Coleman J.J."/>
            <person name="Daboussi M.J."/>
            <person name="Di Pietro A."/>
            <person name="Dufresne M."/>
            <person name="Freitag M."/>
            <person name="Grabherr M."/>
            <person name="Henrissat B."/>
            <person name="Houterman P.M."/>
            <person name="Kang S."/>
            <person name="Shim W.B."/>
            <person name="Woloshuk C."/>
            <person name="Xie X."/>
            <person name="Xu J.R."/>
            <person name="Antoniw J."/>
            <person name="Baker S.E."/>
            <person name="Bluhm B.H."/>
            <person name="Breakspear A."/>
            <person name="Brown D.W."/>
            <person name="Butchko R.A."/>
            <person name="Chapman S."/>
            <person name="Coulson R."/>
            <person name="Coutinho P.M."/>
            <person name="Danchin E.G."/>
            <person name="Diener A."/>
            <person name="Gale L.R."/>
            <person name="Gardiner D.M."/>
            <person name="Goff S."/>
            <person name="Hammond-Kosack K.E."/>
            <person name="Hilburn K."/>
            <person name="Hua-Van A."/>
            <person name="Jonkers W."/>
            <person name="Kazan K."/>
            <person name="Kodira C.D."/>
            <person name="Koehrsen M."/>
            <person name="Kumar L."/>
            <person name="Lee Y.H."/>
            <person name="Li L."/>
            <person name="Manners J.M."/>
            <person name="Miranda-Saavedra D."/>
            <person name="Mukherjee M."/>
            <person name="Park G."/>
            <person name="Park J."/>
            <person name="Park S.Y."/>
            <person name="Proctor R.H."/>
            <person name="Regev A."/>
            <person name="Ruiz-Roldan M.C."/>
            <person name="Sain D."/>
            <person name="Sakthikumar S."/>
            <person name="Sykes S."/>
            <person name="Schwartz D.C."/>
            <person name="Turgeon B.G."/>
            <person name="Wapinski I."/>
            <person name="Yoder O."/>
            <person name="Young S."/>
            <person name="Zeng Q."/>
            <person name="Zhou S."/>
            <person name="Galagan J."/>
            <person name="Cuomo C.A."/>
            <person name="Kistler H.C."/>
            <person name="Rep M."/>
        </authorList>
    </citation>
    <scope>NUCLEOTIDE SEQUENCE [LARGE SCALE GENOMIC DNA]</scope>
    <source>
        <strain evidence="4">4287</strain>
    </source>
</reference>
<dbReference type="FunFam" id="3.40.50.720:FF:000084">
    <property type="entry name" value="Short-chain dehydrogenase reductase"/>
    <property type="match status" value="1"/>
</dbReference>
<dbReference type="CDD" id="cd05233">
    <property type="entry name" value="SDR_c"/>
    <property type="match status" value="1"/>
</dbReference>
<dbReference type="SUPFAM" id="SSF51735">
    <property type="entry name" value="NAD(P)-binding Rossmann-fold domains"/>
    <property type="match status" value="1"/>
</dbReference>
<dbReference type="Pfam" id="PF13561">
    <property type="entry name" value="adh_short_C2"/>
    <property type="match status" value="1"/>
</dbReference>
<comment type="similarity">
    <text evidence="1">Belongs to the short-chain dehydrogenases/reductases (SDR) family.</text>
</comment>
<dbReference type="InterPro" id="IPR020904">
    <property type="entry name" value="Sc_DH/Rdtase_CS"/>
</dbReference>
<dbReference type="InterPro" id="IPR036291">
    <property type="entry name" value="NAD(P)-bd_dom_sf"/>
</dbReference>
<dbReference type="OrthoDB" id="5840532at2759"/>
<evidence type="ECO:0000313" key="5">
    <source>
        <dbReference type="Proteomes" id="UP000009097"/>
    </source>
</evidence>
<dbReference type="EMBL" id="DS231707">
    <property type="protein sequence ID" value="KNB09624.1"/>
    <property type="molecule type" value="Genomic_DNA"/>
</dbReference>
<name>A0A0J9VE23_FUSO4</name>
<evidence type="ECO:0008006" key="6">
    <source>
        <dbReference type="Google" id="ProtNLM"/>
    </source>
</evidence>
<evidence type="ECO:0000256" key="3">
    <source>
        <dbReference type="ARBA" id="ARBA00023002"/>
    </source>
</evidence>
<dbReference type="KEGG" id="fox:FOXG_10163"/>
<dbReference type="PROSITE" id="PS00061">
    <property type="entry name" value="ADH_SHORT"/>
    <property type="match status" value="1"/>
</dbReference>
<evidence type="ECO:0000313" key="4">
    <source>
        <dbReference type="EMBL" id="KNB09624.1"/>
    </source>
</evidence>
<dbReference type="RefSeq" id="XP_018247669.1">
    <property type="nucleotide sequence ID" value="XM_018389404.1"/>
</dbReference>
<evidence type="ECO:0000256" key="2">
    <source>
        <dbReference type="ARBA" id="ARBA00022857"/>
    </source>
</evidence>
<proteinExistence type="inferred from homology"/>
<dbReference type="Gene3D" id="3.40.50.720">
    <property type="entry name" value="NAD(P)-binding Rossmann-like Domain"/>
    <property type="match status" value="1"/>
</dbReference>
<dbReference type="GO" id="GO:0016491">
    <property type="term" value="F:oxidoreductase activity"/>
    <property type="evidence" value="ECO:0007669"/>
    <property type="project" value="UniProtKB-KW"/>
</dbReference>
<evidence type="ECO:0000256" key="1">
    <source>
        <dbReference type="ARBA" id="ARBA00006484"/>
    </source>
</evidence>
<organism evidence="4 5">
    <name type="scientific">Fusarium oxysporum f. sp. lycopersici (strain 4287 / CBS 123668 / FGSC 9935 / NRRL 34936)</name>
    <name type="common">Fusarium vascular wilt of tomato</name>
    <dbReference type="NCBI Taxonomy" id="426428"/>
    <lineage>
        <taxon>Eukaryota</taxon>
        <taxon>Fungi</taxon>
        <taxon>Dikarya</taxon>
        <taxon>Ascomycota</taxon>
        <taxon>Pezizomycotina</taxon>
        <taxon>Sordariomycetes</taxon>
        <taxon>Hypocreomycetidae</taxon>
        <taxon>Hypocreales</taxon>
        <taxon>Nectriaceae</taxon>
        <taxon>Fusarium</taxon>
        <taxon>Fusarium oxysporum species complex</taxon>
    </lineage>
</organism>
<dbReference type="InterPro" id="IPR002347">
    <property type="entry name" value="SDR_fam"/>
</dbReference>
<dbReference type="PRINTS" id="PR00081">
    <property type="entry name" value="GDHRDH"/>
</dbReference>
<accession>A0A0J9VE23</accession>
<gene>
    <name evidence="4" type="ORF">FOXG_10163</name>
</gene>
<dbReference type="PRINTS" id="PR00080">
    <property type="entry name" value="SDRFAMILY"/>
</dbReference>
<dbReference type="VEuPathDB" id="FungiDB:FOXG_10163"/>
<reference evidence="4" key="1">
    <citation type="submission" date="2007-04" db="EMBL/GenBank/DDBJ databases">
        <authorList>
            <consortium name="The Broad Institute Genome Sequencing Platform"/>
            <person name="Birren B."/>
            <person name="Lander E."/>
            <person name="Galagan J."/>
            <person name="Nusbaum C."/>
            <person name="Devon K."/>
            <person name="Ma L.-J."/>
            <person name="Jaffe D."/>
            <person name="Butler J."/>
            <person name="Alvarez P."/>
            <person name="Gnerre S."/>
            <person name="Grabherr M."/>
            <person name="Kleber M."/>
            <person name="Mauceli E."/>
            <person name="Brockman W."/>
            <person name="MacCallum I.A."/>
            <person name="Young S."/>
            <person name="LaButti K."/>
            <person name="DeCaprio D."/>
            <person name="Crawford M."/>
            <person name="Koehrsen M."/>
            <person name="Engels R."/>
            <person name="Montgomery P."/>
            <person name="Pearson M."/>
            <person name="Howarth C."/>
            <person name="Larson L."/>
            <person name="White J."/>
            <person name="O'Leary S."/>
            <person name="Kodira C."/>
            <person name="Zeng Q."/>
            <person name="Yandava C."/>
            <person name="Alvarado L."/>
            <person name="Kistler C."/>
            <person name="Shim W.-B."/>
            <person name="Kang S."/>
            <person name="Woloshuk C."/>
        </authorList>
    </citation>
    <scope>NUCLEOTIDE SEQUENCE</scope>
    <source>
        <strain evidence="4">4287</strain>
    </source>
</reference>
<dbReference type="PANTHER" id="PTHR24321:SF8">
    <property type="entry name" value="ESTRADIOL 17-BETA-DEHYDROGENASE 8-RELATED"/>
    <property type="match status" value="1"/>
</dbReference>
<sequence>MDHEFSGKVALVTGATGGIGFACARLLASKGASVALLDLVDATDQSQRLNQLYNSRTMSVKLDITDSGAVEEAVAMVVSWKGRLDFAVNAAGILPAGVNVDGIDPFIWRRVIDVNLTGTFNCMQHEIRTFLELGIPGSIVNVSSDAGAIGTVGCAAYVASKHAVNGLTKTAALEYARKGICVNAVAPGNIDTPMLSRLGMSAEALGHATQPSGKLGKAGDVADLIVFLLSERAGFINGSIVAIDGGTTSAGYSNGDASQVFKAVQ</sequence>